<proteinExistence type="predicted"/>
<dbReference type="EMBL" id="MCFK01002842">
    <property type="protein sequence ID" value="RKF63034.1"/>
    <property type="molecule type" value="Genomic_DNA"/>
</dbReference>
<comment type="caution">
    <text evidence="2">The sequence shown here is derived from an EMBL/GenBank/DDBJ whole genome shotgun (WGS) entry which is preliminary data.</text>
</comment>
<sequence length="209" mass="22829">MIKAILLEVYLPVVSSHGLQLTCDPPPLPAGEGVKSRQSKGILIQNIGTSRLPKAGNGYGNRGIVVPGYANIYCPMKIGTRGRIPDFNIRELSTSAGSPVQSKSDTCAKLLKLREHCMKNPDTPVNFEKIYRLMYDPSLYELAYNKLKSNPGNMTAGITPTTLDGMSMEVIERIIEKLKDNSFKFCPGRRVEIPKASGGTRPLTIAPPP</sequence>
<dbReference type="STRING" id="212602.A0A420I024"/>
<evidence type="ECO:0000313" key="3">
    <source>
        <dbReference type="Proteomes" id="UP000286134"/>
    </source>
</evidence>
<evidence type="ECO:0000313" key="2">
    <source>
        <dbReference type="EMBL" id="RKF63034.1"/>
    </source>
</evidence>
<gene>
    <name evidence="2" type="ORF">OnM2_028066</name>
</gene>
<keyword evidence="1" id="KW-0732">Signal</keyword>
<keyword evidence="3" id="KW-1185">Reference proteome</keyword>
<reference evidence="2 3" key="1">
    <citation type="journal article" date="2018" name="BMC Genomics">
        <title>Comparative genome analyses reveal sequence features reflecting distinct modes of host-adaptation between dicot and monocot powdery mildew.</title>
        <authorList>
            <person name="Wu Y."/>
            <person name="Ma X."/>
            <person name="Pan Z."/>
            <person name="Kale S.D."/>
            <person name="Song Y."/>
            <person name="King H."/>
            <person name="Zhang Q."/>
            <person name="Presley C."/>
            <person name="Deng X."/>
            <person name="Wei C.I."/>
            <person name="Xiao S."/>
        </authorList>
    </citation>
    <scope>NUCLEOTIDE SEQUENCE [LARGE SCALE GENOMIC DNA]</scope>
    <source>
        <strain evidence="2">UMSG2</strain>
    </source>
</reference>
<dbReference type="Proteomes" id="UP000286134">
    <property type="component" value="Unassembled WGS sequence"/>
</dbReference>
<dbReference type="AlphaFoldDB" id="A0A420I024"/>
<protein>
    <submittedName>
        <fullName evidence="2">Putative 91 kDa protein in cob intron</fullName>
    </submittedName>
</protein>
<organism evidence="2 3">
    <name type="scientific">Erysiphe neolycopersici</name>
    <dbReference type="NCBI Taxonomy" id="212602"/>
    <lineage>
        <taxon>Eukaryota</taxon>
        <taxon>Fungi</taxon>
        <taxon>Dikarya</taxon>
        <taxon>Ascomycota</taxon>
        <taxon>Pezizomycotina</taxon>
        <taxon>Leotiomycetes</taxon>
        <taxon>Erysiphales</taxon>
        <taxon>Erysiphaceae</taxon>
        <taxon>Erysiphe</taxon>
    </lineage>
</organism>
<dbReference type="OrthoDB" id="5428681at2759"/>
<feature type="signal peptide" evidence="1">
    <location>
        <begin position="1"/>
        <end position="16"/>
    </location>
</feature>
<accession>A0A420I024</accession>
<name>A0A420I024_9PEZI</name>
<evidence type="ECO:0000256" key="1">
    <source>
        <dbReference type="SAM" id="SignalP"/>
    </source>
</evidence>
<feature type="chain" id="PRO_5019079740" evidence="1">
    <location>
        <begin position="17"/>
        <end position="209"/>
    </location>
</feature>